<dbReference type="PANTHER" id="PTHR19957:SF38">
    <property type="entry name" value="LD27581P"/>
    <property type="match status" value="1"/>
</dbReference>
<sequence>MSFAHLSNLESQTPARYSDDPEFDRLINQLSAKLFTLTSNTSRISQQLSLLGTKRDNESVRQRLSTLLEETKDGFKEMTDGIKTIKAWKDVTPERRFTQDKISKQYMTALSNFQAIQRTSIEKERQFKATSSSSSHGLHGAVSPPITEDLANPSQSSVALQQQLQQQAPALAEQSEVDFQDELIREREAEIQEIERGVSELNEIFRDLGHIVSEQGEMLDTIEANVMTTRDHTQGADRELRSANEWQKSARKRACMLMIIVAVITSIVVLGVLS</sequence>
<dbReference type="GO" id="GO:0006896">
    <property type="term" value="P:Golgi to vacuole transport"/>
    <property type="evidence" value="ECO:0007669"/>
    <property type="project" value="TreeGrafter"/>
</dbReference>
<evidence type="ECO:0000256" key="2">
    <source>
        <dbReference type="SAM" id="MobiDB-lite"/>
    </source>
</evidence>
<dbReference type="Pfam" id="PF14523">
    <property type="entry name" value="Syntaxin_2"/>
    <property type="match status" value="1"/>
</dbReference>
<dbReference type="FunFam" id="1.20.5.110:FF:000059">
    <property type="entry name" value="Related to syntaxin 12"/>
    <property type="match status" value="1"/>
</dbReference>
<evidence type="ECO:0000259" key="4">
    <source>
        <dbReference type="PROSITE" id="PS50192"/>
    </source>
</evidence>
<keyword evidence="3" id="KW-0472">Membrane</keyword>
<dbReference type="PROSITE" id="PS50192">
    <property type="entry name" value="T_SNARE"/>
    <property type="match status" value="1"/>
</dbReference>
<dbReference type="GO" id="GO:0048278">
    <property type="term" value="P:vesicle docking"/>
    <property type="evidence" value="ECO:0007669"/>
    <property type="project" value="TreeGrafter"/>
</dbReference>
<feature type="domain" description="T-SNARE coiled-coil homology" evidence="4">
    <location>
        <begin position="181"/>
        <end position="243"/>
    </location>
</feature>
<dbReference type="OrthoDB" id="364348at2759"/>
<dbReference type="InterPro" id="IPR006012">
    <property type="entry name" value="Syntaxin/epimorphin_CS"/>
</dbReference>
<evidence type="ECO:0000313" key="6">
    <source>
        <dbReference type="Proteomes" id="UP000275078"/>
    </source>
</evidence>
<accession>A0A3N4ILN8</accession>
<dbReference type="EMBL" id="ML119647">
    <property type="protein sequence ID" value="RPA87042.1"/>
    <property type="molecule type" value="Genomic_DNA"/>
</dbReference>
<feature type="region of interest" description="Disordered" evidence="2">
    <location>
        <begin position="124"/>
        <end position="157"/>
    </location>
</feature>
<keyword evidence="6" id="KW-1185">Reference proteome</keyword>
<dbReference type="GO" id="GO:0006906">
    <property type="term" value="P:vesicle fusion"/>
    <property type="evidence" value="ECO:0007669"/>
    <property type="project" value="TreeGrafter"/>
</dbReference>
<evidence type="ECO:0000256" key="1">
    <source>
        <dbReference type="ARBA" id="ARBA00009063"/>
    </source>
</evidence>
<dbReference type="Proteomes" id="UP000275078">
    <property type="component" value="Unassembled WGS sequence"/>
</dbReference>
<dbReference type="InterPro" id="IPR000727">
    <property type="entry name" value="T_SNARE_dom"/>
</dbReference>
<evidence type="ECO:0000313" key="5">
    <source>
        <dbReference type="EMBL" id="RPA87042.1"/>
    </source>
</evidence>
<dbReference type="SMART" id="SM00397">
    <property type="entry name" value="t_SNARE"/>
    <property type="match status" value="1"/>
</dbReference>
<name>A0A3N4ILN8_ASCIM</name>
<keyword evidence="3" id="KW-1133">Transmembrane helix</keyword>
<dbReference type="STRING" id="1160509.A0A3N4ILN8"/>
<feature type="region of interest" description="Disordered" evidence="2">
    <location>
        <begin position="1"/>
        <end position="20"/>
    </location>
</feature>
<dbReference type="PROSITE" id="PS00914">
    <property type="entry name" value="SYNTAXIN"/>
    <property type="match status" value="1"/>
</dbReference>
<dbReference type="InterPro" id="IPR045242">
    <property type="entry name" value="Syntaxin"/>
</dbReference>
<comment type="similarity">
    <text evidence="1">Belongs to the syntaxin family.</text>
</comment>
<dbReference type="Gene3D" id="1.20.58.70">
    <property type="match status" value="1"/>
</dbReference>
<dbReference type="PANTHER" id="PTHR19957">
    <property type="entry name" value="SYNTAXIN"/>
    <property type="match status" value="1"/>
</dbReference>
<evidence type="ECO:0000256" key="3">
    <source>
        <dbReference type="SAM" id="Phobius"/>
    </source>
</evidence>
<dbReference type="InterPro" id="IPR010989">
    <property type="entry name" value="SNARE"/>
</dbReference>
<dbReference type="GO" id="GO:0012505">
    <property type="term" value="C:endomembrane system"/>
    <property type="evidence" value="ECO:0007669"/>
    <property type="project" value="TreeGrafter"/>
</dbReference>
<dbReference type="Pfam" id="PF05739">
    <property type="entry name" value="SNARE"/>
    <property type="match status" value="1"/>
</dbReference>
<dbReference type="GO" id="GO:0000149">
    <property type="term" value="F:SNARE binding"/>
    <property type="evidence" value="ECO:0007669"/>
    <property type="project" value="TreeGrafter"/>
</dbReference>
<dbReference type="GO" id="GO:0006886">
    <property type="term" value="P:intracellular protein transport"/>
    <property type="evidence" value="ECO:0007669"/>
    <property type="project" value="InterPro"/>
</dbReference>
<dbReference type="AlphaFoldDB" id="A0A3N4ILN8"/>
<dbReference type="SUPFAM" id="SSF47661">
    <property type="entry name" value="t-snare proteins"/>
    <property type="match status" value="1"/>
</dbReference>
<organism evidence="5 6">
    <name type="scientific">Ascobolus immersus RN42</name>
    <dbReference type="NCBI Taxonomy" id="1160509"/>
    <lineage>
        <taxon>Eukaryota</taxon>
        <taxon>Fungi</taxon>
        <taxon>Dikarya</taxon>
        <taxon>Ascomycota</taxon>
        <taxon>Pezizomycotina</taxon>
        <taxon>Pezizomycetes</taxon>
        <taxon>Pezizales</taxon>
        <taxon>Ascobolaceae</taxon>
        <taxon>Ascobolus</taxon>
    </lineage>
</organism>
<dbReference type="GO" id="GO:0031201">
    <property type="term" value="C:SNARE complex"/>
    <property type="evidence" value="ECO:0007669"/>
    <property type="project" value="TreeGrafter"/>
</dbReference>
<keyword evidence="3" id="KW-0812">Transmembrane</keyword>
<dbReference type="GO" id="GO:0005484">
    <property type="term" value="F:SNAP receptor activity"/>
    <property type="evidence" value="ECO:0007669"/>
    <property type="project" value="InterPro"/>
</dbReference>
<protein>
    <submittedName>
        <fullName evidence="5">t-SNARE</fullName>
    </submittedName>
</protein>
<feature type="transmembrane region" description="Helical" evidence="3">
    <location>
        <begin position="254"/>
        <end position="273"/>
    </location>
</feature>
<dbReference type="Gene3D" id="1.20.5.110">
    <property type="match status" value="1"/>
</dbReference>
<proteinExistence type="inferred from homology"/>
<reference evidence="5 6" key="1">
    <citation type="journal article" date="2018" name="Nat. Ecol. Evol.">
        <title>Pezizomycetes genomes reveal the molecular basis of ectomycorrhizal truffle lifestyle.</title>
        <authorList>
            <person name="Murat C."/>
            <person name="Payen T."/>
            <person name="Noel B."/>
            <person name="Kuo A."/>
            <person name="Morin E."/>
            <person name="Chen J."/>
            <person name="Kohler A."/>
            <person name="Krizsan K."/>
            <person name="Balestrini R."/>
            <person name="Da Silva C."/>
            <person name="Montanini B."/>
            <person name="Hainaut M."/>
            <person name="Levati E."/>
            <person name="Barry K.W."/>
            <person name="Belfiori B."/>
            <person name="Cichocki N."/>
            <person name="Clum A."/>
            <person name="Dockter R.B."/>
            <person name="Fauchery L."/>
            <person name="Guy J."/>
            <person name="Iotti M."/>
            <person name="Le Tacon F."/>
            <person name="Lindquist E.A."/>
            <person name="Lipzen A."/>
            <person name="Malagnac F."/>
            <person name="Mello A."/>
            <person name="Molinier V."/>
            <person name="Miyauchi S."/>
            <person name="Poulain J."/>
            <person name="Riccioni C."/>
            <person name="Rubini A."/>
            <person name="Sitrit Y."/>
            <person name="Splivallo R."/>
            <person name="Traeger S."/>
            <person name="Wang M."/>
            <person name="Zifcakova L."/>
            <person name="Wipf D."/>
            <person name="Zambonelli A."/>
            <person name="Paolocci F."/>
            <person name="Nowrousian M."/>
            <person name="Ottonello S."/>
            <person name="Baldrian P."/>
            <person name="Spatafora J.W."/>
            <person name="Henrissat B."/>
            <person name="Nagy L.G."/>
            <person name="Aury J.M."/>
            <person name="Wincker P."/>
            <person name="Grigoriev I.V."/>
            <person name="Bonfante P."/>
            <person name="Martin F.M."/>
        </authorList>
    </citation>
    <scope>NUCLEOTIDE SEQUENCE [LARGE SCALE GENOMIC DNA]</scope>
    <source>
        <strain evidence="5 6">RN42</strain>
    </source>
</reference>
<dbReference type="InterPro" id="IPR006011">
    <property type="entry name" value="Syntaxin_N"/>
</dbReference>
<gene>
    <name evidence="5" type="ORF">BJ508DRAFT_410621</name>
</gene>
<dbReference type="CDD" id="cd15840">
    <property type="entry name" value="SNARE_Qa"/>
    <property type="match status" value="1"/>
</dbReference>